<dbReference type="SUPFAM" id="SSF53756">
    <property type="entry name" value="UDP-Glycosyltransferase/glycogen phosphorylase"/>
    <property type="match status" value="1"/>
</dbReference>
<organism evidence="2 3">
    <name type="scientific">Mucilaginibacter gynuensis</name>
    <dbReference type="NCBI Taxonomy" id="1302236"/>
    <lineage>
        <taxon>Bacteria</taxon>
        <taxon>Pseudomonadati</taxon>
        <taxon>Bacteroidota</taxon>
        <taxon>Sphingobacteriia</taxon>
        <taxon>Sphingobacteriales</taxon>
        <taxon>Sphingobacteriaceae</taxon>
        <taxon>Mucilaginibacter</taxon>
    </lineage>
</organism>
<evidence type="ECO:0000259" key="1">
    <source>
        <dbReference type="Pfam" id="PF13439"/>
    </source>
</evidence>
<dbReference type="Proteomes" id="UP001500582">
    <property type="component" value="Unassembled WGS sequence"/>
</dbReference>
<feature type="domain" description="Glycosyltransferase subfamily 4-like N-terminal" evidence="1">
    <location>
        <begin position="15"/>
        <end position="177"/>
    </location>
</feature>
<reference evidence="3" key="1">
    <citation type="journal article" date="2019" name="Int. J. Syst. Evol. Microbiol.">
        <title>The Global Catalogue of Microorganisms (GCM) 10K type strain sequencing project: providing services to taxonomists for standard genome sequencing and annotation.</title>
        <authorList>
            <consortium name="The Broad Institute Genomics Platform"/>
            <consortium name="The Broad Institute Genome Sequencing Center for Infectious Disease"/>
            <person name="Wu L."/>
            <person name="Ma J."/>
        </authorList>
    </citation>
    <scope>NUCLEOTIDE SEQUENCE [LARGE SCALE GENOMIC DNA]</scope>
    <source>
        <strain evidence="3">JCM 17705</strain>
    </source>
</reference>
<name>A0ABP8G3P8_9SPHI</name>
<dbReference type="Pfam" id="PF13439">
    <property type="entry name" value="Glyco_transf_4"/>
    <property type="match status" value="1"/>
</dbReference>
<dbReference type="Gene3D" id="3.40.50.2000">
    <property type="entry name" value="Glycogen Phosphorylase B"/>
    <property type="match status" value="1"/>
</dbReference>
<proteinExistence type="predicted"/>
<keyword evidence="3" id="KW-1185">Reference proteome</keyword>
<evidence type="ECO:0000313" key="3">
    <source>
        <dbReference type="Proteomes" id="UP001500582"/>
    </source>
</evidence>
<protein>
    <recommendedName>
        <fullName evidence="1">Glycosyltransferase subfamily 4-like N-terminal domain-containing protein</fullName>
    </recommendedName>
</protein>
<dbReference type="EMBL" id="BAABFT010000003">
    <property type="protein sequence ID" value="GAA4316666.1"/>
    <property type="molecule type" value="Genomic_DNA"/>
</dbReference>
<dbReference type="RefSeq" id="WP_345210284.1">
    <property type="nucleotide sequence ID" value="NZ_BAABFT010000003.1"/>
</dbReference>
<dbReference type="InterPro" id="IPR028098">
    <property type="entry name" value="Glyco_trans_4-like_N"/>
</dbReference>
<comment type="caution">
    <text evidence="2">The sequence shown here is derived from an EMBL/GenBank/DDBJ whole genome shotgun (WGS) entry which is preliminary data.</text>
</comment>
<gene>
    <name evidence="2" type="ORF">GCM10023149_13800</name>
</gene>
<evidence type="ECO:0000313" key="2">
    <source>
        <dbReference type="EMBL" id="GAA4316666.1"/>
    </source>
</evidence>
<accession>A0ABP8G3P8</accession>
<sequence>MRIVFICGSLAPGRDGVGDYTRNLARQLSITGHKVSLIAIADRFTEDIAEEKLFEDSSEANIIRIPHNWKNSRKREYTSSKIKDFKPDWISIQFVIYNYHPKGLPFGLHRLLGGLSKNIRVHIMFHELWIGISEYSPLKHKIYGYFQMRIIASVIEAVKPKVISTSNILYRYILERIHTSSVLLPLFSNIPVAPKDEAYTISILNQLGIKNERELSRWNIVGAFGKLHPDTKIEPILIQELSASQKLDLDVAFIAFGKIGDEGQQEFNRLEKSLAPAIRFLNLGELSEAEISNTMQLLNKGISSTPLHYIGKSGVFAAMKLHNVDVFIPEEAMFPQFDAKVKTYVNGFVKQDASQWDVTNVAKKFLGLLQ</sequence>